<dbReference type="PROSITE" id="PS00012">
    <property type="entry name" value="PHOSPHOPANTETHEINE"/>
    <property type="match status" value="1"/>
</dbReference>
<dbReference type="SUPFAM" id="SSF47336">
    <property type="entry name" value="ACP-like"/>
    <property type="match status" value="1"/>
</dbReference>
<dbReference type="InterPro" id="IPR025110">
    <property type="entry name" value="AMP-bd_C"/>
</dbReference>
<dbReference type="Pfam" id="PF00668">
    <property type="entry name" value="Condensation"/>
    <property type="match status" value="1"/>
</dbReference>
<dbReference type="InterPro" id="IPR023213">
    <property type="entry name" value="CAT-like_dom_sf"/>
</dbReference>
<keyword evidence="8" id="KW-1185">Reference proteome</keyword>
<dbReference type="SUPFAM" id="SSF51735">
    <property type="entry name" value="NAD(P)-binding Rossmann-fold domains"/>
    <property type="match status" value="1"/>
</dbReference>
<dbReference type="FunFam" id="3.30.300.30:FF:000010">
    <property type="entry name" value="Enterobactin synthetase component F"/>
    <property type="match status" value="1"/>
</dbReference>
<dbReference type="Gene3D" id="3.40.50.720">
    <property type="entry name" value="NAD(P)-binding Rossmann-like Domain"/>
    <property type="match status" value="1"/>
</dbReference>
<dbReference type="Proteomes" id="UP000002384">
    <property type="component" value="Plasmid pP742401"/>
</dbReference>
<dbReference type="FunFam" id="1.10.1200.10:FF:000005">
    <property type="entry name" value="Nonribosomal peptide synthetase 1"/>
    <property type="match status" value="1"/>
</dbReference>
<dbReference type="Gene3D" id="2.30.38.10">
    <property type="entry name" value="Luciferase, Domain 3"/>
    <property type="match status" value="1"/>
</dbReference>
<dbReference type="KEGG" id="cyc:PCC7424_5750"/>
<dbReference type="InterPro" id="IPR013120">
    <property type="entry name" value="FAR_NAD-bd"/>
</dbReference>
<dbReference type="PIRSF" id="PIRSF001617">
    <property type="entry name" value="Alpha-AR"/>
    <property type="match status" value="1"/>
</dbReference>
<dbReference type="EMBL" id="CP001292">
    <property type="protein sequence ID" value="ACK73815.1"/>
    <property type="molecule type" value="Genomic_DNA"/>
</dbReference>
<comment type="cofactor">
    <cofactor evidence="1">
        <name>pantetheine 4'-phosphate</name>
        <dbReference type="ChEBI" id="CHEBI:47942"/>
    </cofactor>
</comment>
<dbReference type="PROSITE" id="PS50075">
    <property type="entry name" value="CARRIER"/>
    <property type="match status" value="1"/>
</dbReference>
<accession>B7KLZ3</accession>
<dbReference type="InterPro" id="IPR036291">
    <property type="entry name" value="NAD(P)-bd_dom_sf"/>
</dbReference>
<dbReference type="InterPro" id="IPR020806">
    <property type="entry name" value="PKS_PP-bd"/>
</dbReference>
<dbReference type="HOGENOM" id="CLU_000022_2_4_3"/>
<organism evidence="7 8">
    <name type="scientific">Gloeothece citriformis (strain PCC 7424)</name>
    <name type="common">Cyanothece sp. (strain PCC 7424)</name>
    <dbReference type="NCBI Taxonomy" id="65393"/>
    <lineage>
        <taxon>Bacteria</taxon>
        <taxon>Bacillati</taxon>
        <taxon>Cyanobacteriota</taxon>
        <taxon>Cyanophyceae</taxon>
        <taxon>Oscillatoriophycideae</taxon>
        <taxon>Chroococcales</taxon>
        <taxon>Aphanothecaceae</taxon>
        <taxon>Gloeothece</taxon>
        <taxon>Gloeothece citriformis</taxon>
    </lineage>
</organism>
<keyword evidence="3" id="KW-0596">Phosphopantetheine</keyword>
<dbReference type="InterPro" id="IPR009081">
    <property type="entry name" value="PP-bd_ACP"/>
</dbReference>
<dbReference type="Gene3D" id="3.30.559.10">
    <property type="entry name" value="Chloramphenicol acetyltransferase-like domain"/>
    <property type="match status" value="1"/>
</dbReference>
<evidence type="ECO:0000313" key="7">
    <source>
        <dbReference type="EMBL" id="ACK73815.1"/>
    </source>
</evidence>
<dbReference type="Gene3D" id="3.30.559.30">
    <property type="entry name" value="Nonribosomal peptide synthetase, condensation domain"/>
    <property type="match status" value="1"/>
</dbReference>
<dbReference type="NCBIfam" id="TIGR01733">
    <property type="entry name" value="AA-adenyl-dom"/>
    <property type="match status" value="1"/>
</dbReference>
<dbReference type="InterPro" id="IPR000873">
    <property type="entry name" value="AMP-dep_synth/lig_dom"/>
</dbReference>
<dbReference type="PANTHER" id="PTHR45527">
    <property type="entry name" value="NONRIBOSOMAL PEPTIDE SYNTHETASE"/>
    <property type="match status" value="1"/>
</dbReference>
<dbReference type="InterPro" id="IPR010071">
    <property type="entry name" value="AA_adenyl_dom"/>
</dbReference>
<evidence type="ECO:0000256" key="4">
    <source>
        <dbReference type="ARBA" id="ARBA00022553"/>
    </source>
</evidence>
<dbReference type="PROSITE" id="PS00455">
    <property type="entry name" value="AMP_BINDING"/>
    <property type="match status" value="1"/>
</dbReference>
<dbReference type="eggNOG" id="COG1020">
    <property type="taxonomic scope" value="Bacteria"/>
</dbReference>
<dbReference type="GO" id="GO:0008610">
    <property type="term" value="P:lipid biosynthetic process"/>
    <property type="evidence" value="ECO:0007669"/>
    <property type="project" value="UniProtKB-ARBA"/>
</dbReference>
<geneLocation type="plasmid" evidence="7 8">
    <name>pP742401</name>
</geneLocation>
<dbReference type="InterPro" id="IPR036736">
    <property type="entry name" value="ACP-like_sf"/>
</dbReference>
<gene>
    <name evidence="7" type="ordered locus">PCC7424_5750</name>
</gene>
<dbReference type="InterPro" id="IPR045851">
    <property type="entry name" value="AMP-bd_C_sf"/>
</dbReference>
<feature type="domain" description="Carrier" evidence="6">
    <location>
        <begin position="975"/>
        <end position="1050"/>
    </location>
</feature>
<dbReference type="Pfam" id="PF13193">
    <property type="entry name" value="AMP-binding_C"/>
    <property type="match status" value="1"/>
</dbReference>
<dbReference type="GO" id="GO:0044550">
    <property type="term" value="P:secondary metabolite biosynthetic process"/>
    <property type="evidence" value="ECO:0007669"/>
    <property type="project" value="UniProtKB-ARBA"/>
</dbReference>
<dbReference type="RefSeq" id="WP_012599716.1">
    <property type="nucleotide sequence ID" value="NC_011738.1"/>
</dbReference>
<dbReference type="CDD" id="cd05235">
    <property type="entry name" value="SDR_e1"/>
    <property type="match status" value="1"/>
</dbReference>
<reference evidence="8" key="1">
    <citation type="journal article" date="2011" name="MBio">
        <title>Novel metabolic attributes of the genus Cyanothece, comprising a group of unicellular nitrogen-fixing Cyanobacteria.</title>
        <authorList>
            <person name="Bandyopadhyay A."/>
            <person name="Elvitigala T."/>
            <person name="Welsh E."/>
            <person name="Stockel J."/>
            <person name="Liberton M."/>
            <person name="Min H."/>
            <person name="Sherman L.A."/>
            <person name="Pakrasi H.B."/>
        </authorList>
    </citation>
    <scope>NUCLEOTIDE SEQUENCE [LARGE SCALE GENOMIC DNA]</scope>
    <source>
        <strain evidence="8">PCC 7424</strain>
        <plasmid evidence="8">pP742401</plasmid>
    </source>
</reference>
<dbReference type="Pfam" id="PF00550">
    <property type="entry name" value="PP-binding"/>
    <property type="match status" value="1"/>
</dbReference>
<dbReference type="SUPFAM" id="SSF52777">
    <property type="entry name" value="CoA-dependent acyltransferases"/>
    <property type="match status" value="2"/>
</dbReference>
<keyword evidence="7" id="KW-0614">Plasmid</keyword>
<dbReference type="Pfam" id="PF07993">
    <property type="entry name" value="NAD_binding_4"/>
    <property type="match status" value="1"/>
</dbReference>
<dbReference type="InterPro" id="IPR006162">
    <property type="entry name" value="Ppantetheine_attach_site"/>
</dbReference>
<dbReference type="InterPro" id="IPR020845">
    <property type="entry name" value="AMP-binding_CS"/>
</dbReference>
<comment type="similarity">
    <text evidence="2">Belongs to the ATP-dependent AMP-binding enzyme family.</text>
</comment>
<dbReference type="GO" id="GO:0031177">
    <property type="term" value="F:phosphopantetheine binding"/>
    <property type="evidence" value="ECO:0007669"/>
    <property type="project" value="InterPro"/>
</dbReference>
<dbReference type="Pfam" id="PF00501">
    <property type="entry name" value="AMP-binding"/>
    <property type="match status" value="1"/>
</dbReference>
<dbReference type="GO" id="GO:0043041">
    <property type="term" value="P:amino acid activation for nonribosomal peptide biosynthetic process"/>
    <property type="evidence" value="ECO:0007669"/>
    <property type="project" value="TreeGrafter"/>
</dbReference>
<dbReference type="Gene3D" id="3.30.300.30">
    <property type="match status" value="1"/>
</dbReference>
<sequence length="1454" mass="164065">MNKKTIETIYPLSPVQQGILYHSLSSPNKGVYIVQTCYRFEGQKLNLEAFKQAWQEIINRHPVFRTSFHWDRYKEPFQVVHKQVTVVWQEYDWTHFSATEQQQQLTNFLSADSRSDFNLSQAPLLRLILIELDDKTYQFIWTKHHLISDGWSNARVLKELLDIYFALCYKKPSPVNRSRPYGDYIAWLGQQDLSQAQLYWQKILKGFTAPISLKLPATKEVFDYGERSLNLSQEETAILQTFAQHYKLTINTLVQGAWAILLSRYSGENDVVFGVTSSGRPPSLAGSESIVGLLINTLPLRVQFPDDAVVISWLQDLQSQQIEQQDYQYSPLSEVQRWSEVRGAVELFESILVFENYPKDAKVNAWGQDLGITQVRAQEKPHYAFTLSASLGSILSLQLLYHSHRCDGVTATQILGHLKTLLLGMAANPDRSLSLLPLLTPPEIEQLQIWNNTQALYPQHQCIHELFEEQVERSPLSIAVIWEDQQLTYEELNNRANQLAHYLKKRGIKPDSIVGLCLDRSLEMIIALFAILKAGGAYLPLDVALPSQRLALILEQAEISLLLTQQRHLKQFSQNPLEIFCLDRDWSIVAQNSKNNLPVETIPSHLAYVIYTSGSTGNPKGVMIEHRSLVNHTLVATDHYSITSSDRVLQFASISFDAAAEEIFPTLITGATLVLRSEEMLRTIPHFLQQCQNLALTVLDLPTAVWHQLTTELAEGSKLPSSVRLVIIGGESANPKFLALWQQQVSPSVRLMNSYGPTETTIVATICDLTDIAPSDIVPIGKPISNVQAYVLDSHLNPVPVGVSGELYLGGVGLARGYLNQPELTGEKFISNPFDKSLNSRLYKTGDKARYRRDGCLEYLGRIDHQVKVRGFRIELGEIETTLERSPSVQKAVVLLKENQSGQGNLIAYILPQKGKLILEDELRNFLQKSLPHYMIPSIFIPVDQFSLTTNGKVDRRLLPDPNLYRRTEVKAYIPPRTPIETKMAEIWANVLNLERVSLEDNFFELGGHSLLITQLLVKIRSDFGLDLPLRSLFESPTLAKLSERIEVLNQSKNVEPHSQVELDRQNLIADATLDLTISPNSNPFIFTSDPNSILLTGATGFLGAFLLADLLQQTQGKIYCLVRSHSSDAGLQKIKNSLKSYLLWQEDFSDRIIPLNGDLSKPLLGFSQEEFEHLANHIDVIYHNGAWVHHFYPYSVLKSTNVLGTEEILRLASLVKIKPVHFISTISVFGGNHSSGVKIIREQDSLDNTYIPTSGYVQSKWVAEQLVSLAGDRGLPVCIYRPGRISGHSQTGISNPNDFVYRLILGCLELKKAPSFDMSLDLVPVDYVSQGIVYLSRQENSIGKAFHLLNPYPFSSSQLIDWLQTKNYFINRVSDEEWQATLVNIAHNYPEHPLYSLIPFFMAHKSEKKALNSALIEFDCHNTITQLAQKGIVCPPITDQLLEAYFSSFVTGL</sequence>
<evidence type="ECO:0000259" key="6">
    <source>
        <dbReference type="PROSITE" id="PS50075"/>
    </source>
</evidence>
<dbReference type="Gene3D" id="1.10.1200.10">
    <property type="entry name" value="ACP-like"/>
    <property type="match status" value="1"/>
</dbReference>
<dbReference type="SMART" id="SM00823">
    <property type="entry name" value="PKS_PP"/>
    <property type="match status" value="1"/>
</dbReference>
<keyword evidence="4" id="KW-0597">Phosphoprotein</keyword>
<evidence type="ECO:0000313" key="8">
    <source>
        <dbReference type="Proteomes" id="UP000002384"/>
    </source>
</evidence>
<dbReference type="PANTHER" id="PTHR45527:SF1">
    <property type="entry name" value="FATTY ACID SYNTHASE"/>
    <property type="match status" value="1"/>
</dbReference>
<evidence type="ECO:0000256" key="3">
    <source>
        <dbReference type="ARBA" id="ARBA00022450"/>
    </source>
</evidence>
<evidence type="ECO:0000256" key="5">
    <source>
        <dbReference type="ARBA" id="ARBA00022598"/>
    </source>
</evidence>
<proteinExistence type="inferred from homology"/>
<keyword evidence="5" id="KW-0436">Ligase</keyword>
<name>B7KLZ3_GLOC7</name>
<dbReference type="InterPro" id="IPR010080">
    <property type="entry name" value="Thioester_reductase-like_dom"/>
</dbReference>
<dbReference type="GO" id="GO:0005737">
    <property type="term" value="C:cytoplasm"/>
    <property type="evidence" value="ECO:0007669"/>
    <property type="project" value="TreeGrafter"/>
</dbReference>
<evidence type="ECO:0000256" key="1">
    <source>
        <dbReference type="ARBA" id="ARBA00001957"/>
    </source>
</evidence>
<dbReference type="FunFam" id="3.40.50.12780:FF:000012">
    <property type="entry name" value="Non-ribosomal peptide synthetase"/>
    <property type="match status" value="1"/>
</dbReference>
<dbReference type="FunFam" id="3.40.50.980:FF:000001">
    <property type="entry name" value="Non-ribosomal peptide synthetase"/>
    <property type="match status" value="1"/>
</dbReference>
<dbReference type="OrthoDB" id="473401at2"/>
<dbReference type="CDD" id="cd19543">
    <property type="entry name" value="DCL_NRPS"/>
    <property type="match status" value="1"/>
</dbReference>
<evidence type="ECO:0000256" key="2">
    <source>
        <dbReference type="ARBA" id="ARBA00006432"/>
    </source>
</evidence>
<dbReference type="FunFam" id="2.30.38.10:FF:000001">
    <property type="entry name" value="Non-ribosomal peptide synthetase PvdI"/>
    <property type="match status" value="1"/>
</dbReference>
<dbReference type="NCBIfam" id="TIGR01746">
    <property type="entry name" value="Thioester-redct"/>
    <property type="match status" value="1"/>
</dbReference>
<dbReference type="GO" id="GO:0016874">
    <property type="term" value="F:ligase activity"/>
    <property type="evidence" value="ECO:0007669"/>
    <property type="project" value="UniProtKB-KW"/>
</dbReference>
<dbReference type="InterPro" id="IPR001242">
    <property type="entry name" value="Condensation_dom"/>
</dbReference>
<dbReference type="SUPFAM" id="SSF56801">
    <property type="entry name" value="Acetyl-CoA synthetase-like"/>
    <property type="match status" value="1"/>
</dbReference>
<dbReference type="Gene3D" id="3.40.50.980">
    <property type="match status" value="2"/>
</dbReference>
<protein>
    <submittedName>
        <fullName evidence="7">Amino acid adenylation domain protein</fullName>
    </submittedName>
</protein>